<feature type="compositionally biased region" description="Basic and acidic residues" evidence="1">
    <location>
        <begin position="278"/>
        <end position="288"/>
    </location>
</feature>
<feature type="compositionally biased region" description="Polar residues" evidence="1">
    <location>
        <begin position="126"/>
        <end position="137"/>
    </location>
</feature>
<feature type="compositionally biased region" description="Polar residues" evidence="1">
    <location>
        <begin position="169"/>
        <end position="179"/>
    </location>
</feature>
<feature type="region of interest" description="Disordered" evidence="1">
    <location>
        <begin position="90"/>
        <end position="190"/>
    </location>
</feature>
<dbReference type="InterPro" id="IPR025124">
    <property type="entry name" value="Gag1-like_clamp"/>
</dbReference>
<dbReference type="InterPro" id="IPR053274">
    <property type="entry name" value="Fluconazole_resistance"/>
</dbReference>
<dbReference type="OrthoDB" id="5422958at2759"/>
<feature type="compositionally biased region" description="Acidic residues" evidence="1">
    <location>
        <begin position="353"/>
        <end position="364"/>
    </location>
</feature>
<feature type="domain" description="Gag1-like clamp" evidence="2">
    <location>
        <begin position="63"/>
        <end position="253"/>
    </location>
</feature>
<dbReference type="PANTHER" id="PTHR28065">
    <property type="entry name" value="FREQUENIN"/>
    <property type="match status" value="1"/>
</dbReference>
<evidence type="ECO:0000259" key="2">
    <source>
        <dbReference type="Pfam" id="PF13259"/>
    </source>
</evidence>
<gene>
    <name evidence="3" type="ORF">UCRPC4_g02512</name>
</gene>
<feature type="compositionally biased region" description="Low complexity" evidence="1">
    <location>
        <begin position="145"/>
        <end position="168"/>
    </location>
</feature>
<dbReference type="EMBL" id="LCWF01000061">
    <property type="protein sequence ID" value="KKY24287.1"/>
    <property type="molecule type" value="Genomic_DNA"/>
</dbReference>
<evidence type="ECO:0000313" key="3">
    <source>
        <dbReference type="EMBL" id="KKY24287.1"/>
    </source>
</evidence>
<dbReference type="Pfam" id="PF13259">
    <property type="entry name" value="clamp_Gag1-like"/>
    <property type="match status" value="1"/>
</dbReference>
<dbReference type="AlphaFoldDB" id="A0A0G2ENE2"/>
<evidence type="ECO:0000256" key="1">
    <source>
        <dbReference type="SAM" id="MobiDB-lite"/>
    </source>
</evidence>
<feature type="compositionally biased region" description="Basic and acidic residues" evidence="1">
    <location>
        <begin position="22"/>
        <end position="40"/>
    </location>
</feature>
<feature type="compositionally biased region" description="Low complexity" evidence="1">
    <location>
        <begin position="268"/>
        <end position="277"/>
    </location>
</feature>
<protein>
    <submittedName>
        <fullName evidence="3">Putative mitochondrial aaa atpase</fullName>
    </submittedName>
</protein>
<feature type="region of interest" description="Disordered" evidence="1">
    <location>
        <begin position="317"/>
        <end position="364"/>
    </location>
</feature>
<organism evidence="3 4">
    <name type="scientific">Phaeomoniella chlamydospora</name>
    <name type="common">Phaeoacremonium chlamydosporum</name>
    <dbReference type="NCBI Taxonomy" id="158046"/>
    <lineage>
        <taxon>Eukaryota</taxon>
        <taxon>Fungi</taxon>
        <taxon>Dikarya</taxon>
        <taxon>Ascomycota</taxon>
        <taxon>Pezizomycotina</taxon>
        <taxon>Eurotiomycetes</taxon>
        <taxon>Chaetothyriomycetidae</taxon>
        <taxon>Phaeomoniellales</taxon>
        <taxon>Phaeomoniellaceae</taxon>
        <taxon>Phaeomoniella</taxon>
    </lineage>
</organism>
<evidence type="ECO:0000313" key="4">
    <source>
        <dbReference type="Proteomes" id="UP000053317"/>
    </source>
</evidence>
<dbReference type="Proteomes" id="UP000053317">
    <property type="component" value="Unassembled WGS sequence"/>
</dbReference>
<keyword evidence="4" id="KW-1185">Reference proteome</keyword>
<name>A0A0G2ENE2_PHACM</name>
<feature type="compositionally biased region" description="Gly residues" evidence="1">
    <location>
        <begin position="334"/>
        <end position="344"/>
    </location>
</feature>
<accession>A0A0G2ENE2</accession>
<dbReference type="PANTHER" id="PTHR28065:SF1">
    <property type="entry name" value="DUF4050 DOMAIN-CONTAINING PROTEIN"/>
    <property type="match status" value="1"/>
</dbReference>
<sequence>MQRRSDWDYDPISPPTQSDIISETRLKDLEDAEYRKREEGSSDPGSGEDQRDPMAWTDGESNPYKYQSPDEIAAALAQKKRKRKRLLQEEMEYNEGLRVFHERRNAWTGAVSRKPKQKSKAAPTEGSKSISQSNSLNFDFDFEGSSRGSRAASPASASRASSPDSAASTEQHQSAQFSREPSPSPTIDIDPLIPIAPALLPRTNPVRAAITPSMYPTIYSKVVIQSLTPSVPIPLPDITNAIIQGWKDEGNWPPKSTVLVSEFKSGTTSSATTAAAAAKDKERREGGMRKGVSGAFRKALGLRSSVGGAGIHHHHLLHHHHHNKDSISNPSGEGQTGGSTGTNGGMDSQTTPEIEDAEAMFEEQ</sequence>
<comment type="caution">
    <text evidence="3">The sequence shown here is derived from an EMBL/GenBank/DDBJ whole genome shotgun (WGS) entry which is preliminary data.</text>
</comment>
<feature type="region of interest" description="Disordered" evidence="1">
    <location>
        <begin position="1"/>
        <end position="69"/>
    </location>
</feature>
<feature type="region of interest" description="Disordered" evidence="1">
    <location>
        <begin position="268"/>
        <end position="292"/>
    </location>
</feature>
<reference evidence="3 4" key="2">
    <citation type="submission" date="2015-05" db="EMBL/GenBank/DDBJ databases">
        <authorList>
            <person name="Morales-Cruz A."/>
            <person name="Amrine K.C."/>
            <person name="Cantu D."/>
        </authorList>
    </citation>
    <scope>NUCLEOTIDE SEQUENCE [LARGE SCALE GENOMIC DNA]</scope>
    <source>
        <strain evidence="3">UCRPC4</strain>
    </source>
</reference>
<proteinExistence type="predicted"/>
<reference evidence="3 4" key="1">
    <citation type="submission" date="2015-05" db="EMBL/GenBank/DDBJ databases">
        <title>Distinctive expansion of gene families associated with plant cell wall degradation and secondary metabolism in the genomes of grapevine trunk pathogens.</title>
        <authorList>
            <person name="Lawrence D.P."/>
            <person name="Travadon R."/>
            <person name="Rolshausen P.E."/>
            <person name="Baumgartner K."/>
        </authorList>
    </citation>
    <scope>NUCLEOTIDE SEQUENCE [LARGE SCALE GENOMIC DNA]</scope>
    <source>
        <strain evidence="3">UCRPC4</strain>
    </source>
</reference>